<dbReference type="OrthoDB" id="10012212at2759"/>
<evidence type="ECO:0000256" key="3">
    <source>
        <dbReference type="ARBA" id="ARBA00022692"/>
    </source>
</evidence>
<evidence type="ECO:0000256" key="8">
    <source>
        <dbReference type="SAM" id="Phobius"/>
    </source>
</evidence>
<dbReference type="Proteomes" id="UP000011976">
    <property type="component" value="Unassembled WGS sequence"/>
</dbReference>
<feature type="compositionally biased region" description="Polar residues" evidence="7">
    <location>
        <begin position="196"/>
        <end position="208"/>
    </location>
</feature>
<feature type="transmembrane region" description="Helical" evidence="8">
    <location>
        <begin position="64"/>
        <end position="84"/>
    </location>
</feature>
<evidence type="ECO:0000256" key="7">
    <source>
        <dbReference type="SAM" id="MobiDB-lite"/>
    </source>
</evidence>
<dbReference type="GO" id="GO:0006624">
    <property type="term" value="P:vacuolar protein processing"/>
    <property type="evidence" value="ECO:0007669"/>
    <property type="project" value="TreeGrafter"/>
</dbReference>
<feature type="transmembrane region" description="Helical" evidence="8">
    <location>
        <begin position="96"/>
        <end position="113"/>
    </location>
</feature>
<dbReference type="GO" id="GO:0005773">
    <property type="term" value="C:vacuole"/>
    <property type="evidence" value="ECO:0007669"/>
    <property type="project" value="GOC"/>
</dbReference>
<keyword evidence="3 8" id="KW-0812">Transmembrane</keyword>
<dbReference type="AlphaFoldDB" id="M9LSY8"/>
<sequence>MRKSGHVQNESPPGQRGGWAGYFAKAAAPTRLEVLLYGDHPKHKIDHHVLQARGSAKKTASGNAFLLTLLRNGFLATNTVYLLVRFWLLRSSVTKSTVFGYAVSESIAVALWFTLQSMAAQGNDLQQSGLTQYMFDIIYVTWFVQLASLLWSKFWYLYLIIPGYAGYVIYQKILLPYLFRGQSPFASLQGLARGSNAQPEGASQQQEAVSKRQQKLQARAAKGDPRVQASVVRQDIGCAEERCSGCMRLGGAAHSDVRTAAPPTDGWVAPQGVRAYEKRYKTPRASGLGPRATDEAGPSHNLPAPAKTMRFALPFLALILALTGHTFGSPLPTDAHVAQHHAAVLLKLNDGRTARCKLEQPRAHHAAQVVSSALVASAKMACKEPGQDSSVERGDARGKLFTCESGQNVSADEANDTVRAACNENFGLHEVL</sequence>
<proteinExistence type="inferred from homology"/>
<accession>M9LSY8</accession>
<evidence type="ECO:0000313" key="10">
    <source>
        <dbReference type="Proteomes" id="UP000011976"/>
    </source>
</evidence>
<keyword evidence="6 8" id="KW-0472">Membrane</keyword>
<dbReference type="PANTHER" id="PTHR13505">
    <property type="entry name" value="TRANSMEMBRANE PROTEIN 208"/>
    <property type="match status" value="1"/>
</dbReference>
<feature type="transmembrane region" description="Helical" evidence="8">
    <location>
        <begin position="133"/>
        <end position="151"/>
    </location>
</feature>
<keyword evidence="5 8" id="KW-1133">Transmembrane helix</keyword>
<name>M9LSY8_PSEA3</name>
<dbReference type="PANTHER" id="PTHR13505:SF7">
    <property type="entry name" value="TRANSMEMBRANE PROTEIN 208"/>
    <property type="match status" value="1"/>
</dbReference>
<evidence type="ECO:0000256" key="4">
    <source>
        <dbReference type="ARBA" id="ARBA00022824"/>
    </source>
</evidence>
<evidence type="ECO:0000256" key="1">
    <source>
        <dbReference type="ARBA" id="ARBA00004477"/>
    </source>
</evidence>
<dbReference type="InterPro" id="IPR008506">
    <property type="entry name" value="SND2/TMEM208"/>
</dbReference>
<dbReference type="EMBL" id="DF196791">
    <property type="protein sequence ID" value="GAC77276.1"/>
    <property type="molecule type" value="Genomic_DNA"/>
</dbReference>
<evidence type="ECO:0000313" key="9">
    <source>
        <dbReference type="EMBL" id="GAC77276.1"/>
    </source>
</evidence>
<keyword evidence="4" id="KW-0256">Endoplasmic reticulum</keyword>
<organism evidence="9 10">
    <name type="scientific">Pseudozyma antarctica (strain T-34)</name>
    <name type="common">Yeast</name>
    <name type="synonym">Candida antarctica</name>
    <dbReference type="NCBI Taxonomy" id="1151754"/>
    <lineage>
        <taxon>Eukaryota</taxon>
        <taxon>Fungi</taxon>
        <taxon>Dikarya</taxon>
        <taxon>Basidiomycota</taxon>
        <taxon>Ustilaginomycotina</taxon>
        <taxon>Ustilaginomycetes</taxon>
        <taxon>Ustilaginales</taxon>
        <taxon>Ustilaginaceae</taxon>
        <taxon>Moesziomyces</taxon>
    </lineage>
</organism>
<dbReference type="STRING" id="1151754.M9LSY8"/>
<evidence type="ECO:0000256" key="6">
    <source>
        <dbReference type="ARBA" id="ARBA00023136"/>
    </source>
</evidence>
<comment type="subcellular location">
    <subcellularLocation>
        <location evidence="1">Endoplasmic reticulum membrane</location>
        <topology evidence="1">Multi-pass membrane protein</topology>
    </subcellularLocation>
</comment>
<reference evidence="10" key="1">
    <citation type="journal article" date="2013" name="Genome Announc.">
        <title>Genome sequence of the basidiomycetous yeast Pseudozyma antarctica T-34, a producer of the glycolipid biosurfactants mannosylerythritol lipids.</title>
        <authorList>
            <person name="Morita T."/>
            <person name="Koike H."/>
            <person name="Koyama Y."/>
            <person name="Hagiwara H."/>
            <person name="Ito E."/>
            <person name="Fukuoka T."/>
            <person name="Imura T."/>
            <person name="Machida M."/>
            <person name="Kitamoto D."/>
        </authorList>
    </citation>
    <scope>NUCLEOTIDE SEQUENCE [LARGE SCALE GENOMIC DNA]</scope>
    <source>
        <strain evidence="10">T-34</strain>
    </source>
</reference>
<comment type="similarity">
    <text evidence="2">Belongs to the TMEM208 family.</text>
</comment>
<dbReference type="GO" id="GO:0005789">
    <property type="term" value="C:endoplasmic reticulum membrane"/>
    <property type="evidence" value="ECO:0007669"/>
    <property type="project" value="UniProtKB-SubCell"/>
</dbReference>
<feature type="region of interest" description="Disordered" evidence="7">
    <location>
        <begin position="196"/>
        <end position="225"/>
    </location>
</feature>
<evidence type="ECO:0000256" key="2">
    <source>
        <dbReference type="ARBA" id="ARBA00009950"/>
    </source>
</evidence>
<gene>
    <name evidence="9" type="ORF">PANT_25d00067</name>
</gene>
<protein>
    <submittedName>
        <fullName evidence="9">E3 ubiquitin-protein ligase</fullName>
    </submittedName>
</protein>
<evidence type="ECO:0000256" key="5">
    <source>
        <dbReference type="ARBA" id="ARBA00022989"/>
    </source>
</evidence>
<feature type="transmembrane region" description="Helical" evidence="8">
    <location>
        <begin position="157"/>
        <end position="179"/>
    </location>
</feature>
<dbReference type="Pfam" id="PF05620">
    <property type="entry name" value="TMEM208_SND2"/>
    <property type="match status" value="1"/>
</dbReference>